<evidence type="ECO:0000313" key="5">
    <source>
        <dbReference type="Proteomes" id="UP001237292"/>
    </source>
</evidence>
<evidence type="ECO:0000256" key="1">
    <source>
        <dbReference type="ARBA" id="ARBA00010552"/>
    </source>
</evidence>
<dbReference type="Pfam" id="PF01042">
    <property type="entry name" value="Ribonuc_L-PSP"/>
    <property type="match status" value="1"/>
</dbReference>
<dbReference type="InterPro" id="IPR006175">
    <property type="entry name" value="YjgF/YER057c/UK114"/>
</dbReference>
<dbReference type="AlphaFoldDB" id="U7A600"/>
<dbReference type="RefSeq" id="WP_022638986.1">
    <property type="nucleotide sequence ID" value="NZ_AVOY01000007.1"/>
</dbReference>
<accession>U7A600</accession>
<dbReference type="EMBL" id="WHUV01000008">
    <property type="protein sequence ID" value="MQA57706.1"/>
    <property type="molecule type" value="Genomic_DNA"/>
</dbReference>
<name>U7A600_9PSED</name>
<dbReference type="FunFam" id="3.30.1330.40:FF:000001">
    <property type="entry name" value="L-PSP family endoribonuclease"/>
    <property type="match status" value="1"/>
</dbReference>
<evidence type="ECO:0000313" key="3">
    <source>
        <dbReference type="EMBL" id="WMN18573.1"/>
    </source>
</evidence>
<gene>
    <name evidence="2" type="ORF">GDH07_30755</name>
    <name evidence="3" type="ORF">QL104_03965</name>
</gene>
<keyword evidence="5" id="KW-1185">Reference proteome</keyword>
<dbReference type="CDD" id="cd00448">
    <property type="entry name" value="YjgF_YER057c_UK114_family"/>
    <property type="match status" value="1"/>
</dbReference>
<dbReference type="Proteomes" id="UP000486534">
    <property type="component" value="Unassembled WGS sequence"/>
</dbReference>
<dbReference type="SUPFAM" id="SSF55298">
    <property type="entry name" value="YjgF-like"/>
    <property type="match status" value="1"/>
</dbReference>
<accession>A0A7X1U846</accession>
<protein>
    <submittedName>
        <fullName evidence="2">RidA family protein</fullName>
        <ecNumber evidence="3">3.5.-.-</ecNumber>
    </submittedName>
</protein>
<dbReference type="PANTHER" id="PTHR11803:SF39">
    <property type="entry name" value="2-IMINOBUTANOATE_2-IMINOPROPANOATE DEAMINASE"/>
    <property type="match status" value="1"/>
</dbReference>
<proteinExistence type="inferred from homology"/>
<reference evidence="2 4" key="1">
    <citation type="submission" date="2019-10" db="EMBL/GenBank/DDBJ databases">
        <title>Pseudomonas dajingensis sp. nov., isolated from the profound head ulcers of farmed Murray cod (Maccullochella peelii peelii).</title>
        <authorList>
            <person name="Liu Y."/>
        </authorList>
    </citation>
    <scope>NUCLEOTIDE SEQUENCE [LARGE SCALE GENOMIC DNA]</scope>
    <source>
        <strain evidence="2 4">MC042</strain>
    </source>
</reference>
<dbReference type="EMBL" id="CP133164">
    <property type="protein sequence ID" value="WMN18573.1"/>
    <property type="molecule type" value="Genomic_DNA"/>
</dbReference>
<dbReference type="GO" id="GO:0019239">
    <property type="term" value="F:deaminase activity"/>
    <property type="evidence" value="ECO:0007669"/>
    <property type="project" value="TreeGrafter"/>
</dbReference>
<comment type="similarity">
    <text evidence="1">Belongs to the RutC family.</text>
</comment>
<organism evidence="2 4">
    <name type="scientific">Pseudomonas piscis</name>
    <dbReference type="NCBI Taxonomy" id="2614538"/>
    <lineage>
        <taxon>Bacteria</taxon>
        <taxon>Pseudomonadati</taxon>
        <taxon>Pseudomonadota</taxon>
        <taxon>Gammaproteobacteria</taxon>
        <taxon>Pseudomonadales</taxon>
        <taxon>Pseudomonadaceae</taxon>
        <taxon>Pseudomonas</taxon>
    </lineage>
</organism>
<dbReference type="EC" id="3.5.-.-" evidence="3"/>
<dbReference type="PANTHER" id="PTHR11803">
    <property type="entry name" value="2-IMINOBUTANOATE/2-IMINOPROPANOATE DEAMINASE RIDA"/>
    <property type="match status" value="1"/>
</dbReference>
<dbReference type="Gene3D" id="3.30.1330.40">
    <property type="entry name" value="RutC-like"/>
    <property type="match status" value="1"/>
</dbReference>
<dbReference type="InterPro" id="IPR035959">
    <property type="entry name" value="RutC-like_sf"/>
</dbReference>
<dbReference type="Proteomes" id="UP001237292">
    <property type="component" value="Chromosome"/>
</dbReference>
<dbReference type="GO" id="GO:0005829">
    <property type="term" value="C:cytosol"/>
    <property type="evidence" value="ECO:0007669"/>
    <property type="project" value="TreeGrafter"/>
</dbReference>
<reference evidence="3 5" key="2">
    <citation type="journal article" date="2023" name="Access Microbiol">
        <title>The genome of a steinernematid-associated Pseudomonas piscis bacterium encodes the biosynthesis of insect toxins.</title>
        <authorList>
            <person name="Awori R.M."/>
            <person name="Hendre P."/>
            <person name="Amugune N.O."/>
        </authorList>
    </citation>
    <scope>NUCLEOTIDE SEQUENCE [LARGE SCALE GENOMIC DNA]</scope>
    <source>
        <strain evidence="3 5">75</strain>
    </source>
</reference>
<evidence type="ECO:0000313" key="4">
    <source>
        <dbReference type="Proteomes" id="UP000486534"/>
    </source>
</evidence>
<sequence>MSNEIQRYPSSLPLPFSRAIRVGGFLFLSGQIPMSAEGEVVRGDIRVQTDAAMQRIGDTLAECGASFDQVVKSTVWITDMQHFAGFNEVYQGYFKNGFPVRSTVAAQLALGVDVEIEVQVWVGDN</sequence>
<evidence type="ECO:0000313" key="2">
    <source>
        <dbReference type="EMBL" id="MQA57706.1"/>
    </source>
</evidence>
<keyword evidence="3" id="KW-0378">Hydrolase</keyword>